<dbReference type="InParanoid" id="H0ECU6"/>
<dbReference type="SUPFAM" id="SSF103473">
    <property type="entry name" value="MFS general substrate transporter"/>
    <property type="match status" value="1"/>
</dbReference>
<comment type="function">
    <text evidence="8">Vacuolar effluxer which mediate the efflux of amino acids resulting from autophagic degradation. The release of autophagic amino acids allows the maintenance of protein synthesis and viability during nitrogen starvation.</text>
</comment>
<evidence type="ECO:0000256" key="6">
    <source>
        <dbReference type="ARBA" id="ARBA00023006"/>
    </source>
</evidence>
<keyword evidence="8" id="KW-0029">Amino-acid transport</keyword>
<evidence type="ECO:0000256" key="1">
    <source>
        <dbReference type="ARBA" id="ARBA00004128"/>
    </source>
</evidence>
<reference evidence="10 11" key="1">
    <citation type="journal article" date="2012" name="Eukaryot. Cell">
        <title>Genome sequence of the fungus Glarea lozoyensis: the first genome sequence of a species from the Helotiaceae family.</title>
        <authorList>
            <person name="Youssar L."/>
            <person name="Gruening B.A."/>
            <person name="Erxleben A."/>
            <person name="Guenther S."/>
            <person name="Huettel W."/>
        </authorList>
    </citation>
    <scope>NUCLEOTIDE SEQUENCE [LARGE SCALE GENOMIC DNA]</scope>
    <source>
        <strain evidence="11">ATCC 74030 / MF5533</strain>
    </source>
</reference>
<dbReference type="InterPro" id="IPR024671">
    <property type="entry name" value="Atg22-like"/>
</dbReference>
<evidence type="ECO:0000256" key="8">
    <source>
        <dbReference type="RuleBase" id="RU363073"/>
    </source>
</evidence>
<accession>H0ECU6</accession>
<dbReference type="HOGENOM" id="CLU_523789_0_0_1"/>
<evidence type="ECO:0000256" key="3">
    <source>
        <dbReference type="ARBA" id="ARBA00022448"/>
    </source>
</evidence>
<comment type="similarity">
    <text evidence="2 8">Belongs to the ATG22 family.</text>
</comment>
<comment type="subcellular location">
    <subcellularLocation>
        <location evidence="1 8">Vacuole membrane</location>
        <topology evidence="1 8">Multi-pass membrane protein</topology>
    </subcellularLocation>
</comment>
<evidence type="ECO:0000256" key="2">
    <source>
        <dbReference type="ARBA" id="ARBA00006978"/>
    </source>
</evidence>
<keyword evidence="5 8" id="KW-1133">Transmembrane helix</keyword>
<evidence type="ECO:0000256" key="7">
    <source>
        <dbReference type="ARBA" id="ARBA00023136"/>
    </source>
</evidence>
<proteinExistence type="inferred from homology"/>
<evidence type="ECO:0000256" key="5">
    <source>
        <dbReference type="ARBA" id="ARBA00022989"/>
    </source>
</evidence>
<keyword evidence="7 8" id="KW-0472">Membrane</keyword>
<dbReference type="PANTHER" id="PTHR23519:SF1">
    <property type="entry name" value="AUTOPHAGY-RELATED PROTEIN 22"/>
    <property type="match status" value="1"/>
</dbReference>
<evidence type="ECO:0000313" key="11">
    <source>
        <dbReference type="Proteomes" id="UP000005446"/>
    </source>
</evidence>
<dbReference type="Proteomes" id="UP000005446">
    <property type="component" value="Unassembled WGS sequence"/>
</dbReference>
<comment type="caution">
    <text evidence="8">Lacks conserved residue(s) required for the propagation of feature annotation.</text>
</comment>
<evidence type="ECO:0000313" key="10">
    <source>
        <dbReference type="EMBL" id="EHL03600.1"/>
    </source>
</evidence>
<comment type="caution">
    <text evidence="10">The sequence shown here is derived from an EMBL/GenBank/DDBJ whole genome shotgun (WGS) entry which is preliminary data.</text>
</comment>
<dbReference type="Gene3D" id="1.20.1250.20">
    <property type="entry name" value="MFS general substrate transporter like domains"/>
    <property type="match status" value="1"/>
</dbReference>
<keyword evidence="4 8" id="KW-0812">Transmembrane</keyword>
<dbReference type="GO" id="GO:0006914">
    <property type="term" value="P:autophagy"/>
    <property type="evidence" value="ECO:0007669"/>
    <property type="project" value="UniProtKB-KW"/>
</dbReference>
<feature type="compositionally biased region" description="Polar residues" evidence="9">
    <location>
        <begin position="372"/>
        <end position="396"/>
    </location>
</feature>
<keyword evidence="6 8" id="KW-0072">Autophagy</keyword>
<dbReference type="GO" id="GO:0032974">
    <property type="term" value="P:amino acid transmembrane export from vacuole"/>
    <property type="evidence" value="ECO:0007669"/>
    <property type="project" value="TreeGrafter"/>
</dbReference>
<feature type="compositionally biased region" description="Polar residues" evidence="9">
    <location>
        <begin position="297"/>
        <end position="316"/>
    </location>
</feature>
<dbReference type="InterPro" id="IPR036259">
    <property type="entry name" value="MFS_trans_sf"/>
</dbReference>
<feature type="compositionally biased region" description="Polar residues" evidence="9">
    <location>
        <begin position="428"/>
        <end position="448"/>
    </location>
</feature>
<dbReference type="InterPro" id="IPR050495">
    <property type="entry name" value="ATG22/LtaA_families"/>
</dbReference>
<gene>
    <name evidence="10" type="ORF">M7I_0241</name>
</gene>
<dbReference type="OrthoDB" id="192733at2759"/>
<dbReference type="GO" id="GO:0005774">
    <property type="term" value="C:vacuolar membrane"/>
    <property type="evidence" value="ECO:0007669"/>
    <property type="project" value="UniProtKB-SubCell"/>
</dbReference>
<dbReference type="AlphaFoldDB" id="H0ECU6"/>
<dbReference type="PANTHER" id="PTHR23519">
    <property type="entry name" value="AUTOPHAGY-RELATED PROTEIN 22"/>
    <property type="match status" value="1"/>
</dbReference>
<sequence length="520" mass="56340">MKAPALGLINVIATTAGVIGAFSYIPFVKRWGVIGLQQPWEMYPLGFVYGFVLGGLSSYCRALFGELIPPGSEAAFYALYAITDKGSSIFGPAIVGIIVDHRGKEEGTKLAEVLEGRRREERAENMNATADHDTPIHSLLEYTRISHITSKIVVRYVFVHNPQRVQVTLWTSHSNNYLARRPRLSEHQFLKRVENVDPSIFIIHPLPPPSRPQALRFPTYSHSVFNPSLNMAEPIDNTESTSSAHLILSHQIDQPPTISAESLDISEPSEQPEATTPAPLNMSEAMDIELTSSTSLDIANPIDNPQTCSAPSNVSESVDDSEQVTSALPNISELSDNAEGTSPAPLTLVGSTDDTEASPASLDASEAIENPEATSSAPHNASEQTDNPETTASNAPTIPPTDHIAEPDNTILQETLRVIQSIEVPPVQATNPETEDTSTQTTSPGSLSLNATQSEVLSAIEARSSSTTRLSRRRAYGSAPPVPDPKWHYNVARMVALLSVHDDGWEPFEAIVCCEPQISQ</sequence>
<feature type="transmembrane region" description="Helical" evidence="8">
    <location>
        <begin position="40"/>
        <end position="59"/>
    </location>
</feature>
<dbReference type="Pfam" id="PF11700">
    <property type="entry name" value="ATG22"/>
    <property type="match status" value="1"/>
</dbReference>
<evidence type="ECO:0000256" key="9">
    <source>
        <dbReference type="SAM" id="MobiDB-lite"/>
    </source>
</evidence>
<dbReference type="EMBL" id="AGUE01000006">
    <property type="protein sequence ID" value="EHL03600.1"/>
    <property type="molecule type" value="Genomic_DNA"/>
</dbReference>
<keyword evidence="11" id="KW-1185">Reference proteome</keyword>
<feature type="region of interest" description="Disordered" evidence="9">
    <location>
        <begin position="425"/>
        <end position="448"/>
    </location>
</feature>
<evidence type="ECO:0000256" key="4">
    <source>
        <dbReference type="ARBA" id="ARBA00022692"/>
    </source>
</evidence>
<feature type="transmembrane region" description="Helical" evidence="8">
    <location>
        <begin position="6"/>
        <end position="28"/>
    </location>
</feature>
<keyword evidence="3 8" id="KW-0813">Transport</keyword>
<protein>
    <recommendedName>
        <fullName evidence="8">Autophagy-related protein</fullName>
    </recommendedName>
</protein>
<feature type="compositionally biased region" description="Polar residues" evidence="9">
    <location>
        <begin position="323"/>
        <end position="340"/>
    </location>
</feature>
<organism evidence="10 11">
    <name type="scientific">Glarea lozoyensis (strain ATCC 74030 / MF5533)</name>
    <dbReference type="NCBI Taxonomy" id="1104152"/>
    <lineage>
        <taxon>Eukaryota</taxon>
        <taxon>Fungi</taxon>
        <taxon>Dikarya</taxon>
        <taxon>Ascomycota</taxon>
        <taxon>Pezizomycotina</taxon>
        <taxon>Leotiomycetes</taxon>
        <taxon>Helotiales</taxon>
        <taxon>Helotiaceae</taxon>
        <taxon>Glarea</taxon>
    </lineage>
</organism>
<feature type="region of interest" description="Disordered" evidence="9">
    <location>
        <begin position="297"/>
        <end position="405"/>
    </location>
</feature>
<name>H0ECU6_GLAL7</name>
<keyword evidence="8" id="KW-0926">Vacuole</keyword>